<dbReference type="CDD" id="cd06426">
    <property type="entry name" value="NTP_transferase_like_2"/>
    <property type="match status" value="1"/>
</dbReference>
<dbReference type="EMBL" id="JAYGJQ010000002">
    <property type="protein sequence ID" value="MEA9356618.1"/>
    <property type="molecule type" value="Genomic_DNA"/>
</dbReference>
<evidence type="ECO:0000313" key="4">
    <source>
        <dbReference type="Proteomes" id="UP001302274"/>
    </source>
</evidence>
<feature type="domain" description="CBS" evidence="2">
    <location>
        <begin position="66"/>
        <end position="123"/>
    </location>
</feature>
<dbReference type="Proteomes" id="UP001302274">
    <property type="component" value="Unassembled WGS sequence"/>
</dbReference>
<protein>
    <submittedName>
        <fullName evidence="3">Nucleotidyltransferase family protein</fullName>
    </submittedName>
</protein>
<accession>A0ABU5VW60</accession>
<keyword evidence="4" id="KW-1185">Reference proteome</keyword>
<dbReference type="Gene3D" id="3.10.580.10">
    <property type="entry name" value="CBS-domain"/>
    <property type="match status" value="1"/>
</dbReference>
<dbReference type="Pfam" id="PF00571">
    <property type="entry name" value="CBS"/>
    <property type="match status" value="1"/>
</dbReference>
<keyword evidence="1" id="KW-0129">CBS domain</keyword>
<evidence type="ECO:0000313" key="3">
    <source>
        <dbReference type="EMBL" id="MEA9356618.1"/>
    </source>
</evidence>
<dbReference type="InterPro" id="IPR005835">
    <property type="entry name" value="NTP_transferase_dom"/>
</dbReference>
<dbReference type="InterPro" id="IPR000644">
    <property type="entry name" value="CBS_dom"/>
</dbReference>
<name>A0ABU5VW60_9BACT</name>
<dbReference type="Pfam" id="PF00483">
    <property type="entry name" value="NTP_transferase"/>
    <property type="match status" value="1"/>
</dbReference>
<feature type="domain" description="CBS" evidence="2">
    <location>
        <begin position="1"/>
        <end position="61"/>
    </location>
</feature>
<dbReference type="InterPro" id="IPR029044">
    <property type="entry name" value="Nucleotide-diphossugar_trans"/>
</dbReference>
<dbReference type="PANTHER" id="PTHR22572">
    <property type="entry name" value="SUGAR-1-PHOSPHATE GUANYL TRANSFERASE"/>
    <property type="match status" value="1"/>
</dbReference>
<reference evidence="3 4" key="1">
    <citation type="submission" date="2023-11" db="EMBL/GenBank/DDBJ databases">
        <title>A Novel Polar Bacteriovorax (B. antarcticus) Isolated from the Biocrust in Antarctica.</title>
        <authorList>
            <person name="Mun W."/>
            <person name="Choi S.Y."/>
            <person name="Mitchell R.J."/>
        </authorList>
    </citation>
    <scope>NUCLEOTIDE SEQUENCE [LARGE SCALE GENOMIC DNA]</scope>
    <source>
        <strain evidence="3 4">PP10</strain>
    </source>
</reference>
<gene>
    <name evidence="3" type="ORF">SHI21_10400</name>
</gene>
<sequence>MNKWHELCLKENVSIYQALEKLNVTAEKFLVIISEDWHLKGTLTDGDIRRALLSGLNVNDSITKAINQKPIIASQTLRHSELHELMKGNGITHVPVIDEKGKLIRIVSLKEVVSTEPKKENAVVLMVGGLGSRLGDLTANCPKPMLKLGDKPILEIIIENFKEYGFHHFFLSVNYKSEMIESYFGDGTRHGIDITYIRERERMGTAGSLSLMEPINDLPIIVMNGDVLTKVNFSSLIDYHETNELDACICTFRHDYQVPYGVIHFDGEGELVDRIEEKPIHTSLVNAGIYSLNPKSLLLIPKNTFYDMPTFLDKMIMEKKRVGTFQVQDYWLDIGRSDDFYRAEADYKNKLK</sequence>
<dbReference type="SUPFAM" id="SSF53448">
    <property type="entry name" value="Nucleotide-diphospho-sugar transferases"/>
    <property type="match status" value="1"/>
</dbReference>
<dbReference type="InterPro" id="IPR046342">
    <property type="entry name" value="CBS_dom_sf"/>
</dbReference>
<evidence type="ECO:0000256" key="1">
    <source>
        <dbReference type="PROSITE-ProRule" id="PRU00703"/>
    </source>
</evidence>
<comment type="caution">
    <text evidence="3">The sequence shown here is derived from an EMBL/GenBank/DDBJ whole genome shotgun (WGS) entry which is preliminary data.</text>
</comment>
<organism evidence="3 4">
    <name type="scientific">Bacteriovorax antarcticus</name>
    <dbReference type="NCBI Taxonomy" id="3088717"/>
    <lineage>
        <taxon>Bacteria</taxon>
        <taxon>Pseudomonadati</taxon>
        <taxon>Bdellovibrionota</taxon>
        <taxon>Bacteriovoracia</taxon>
        <taxon>Bacteriovoracales</taxon>
        <taxon>Bacteriovoracaceae</taxon>
        <taxon>Bacteriovorax</taxon>
    </lineage>
</organism>
<dbReference type="PROSITE" id="PS51371">
    <property type="entry name" value="CBS"/>
    <property type="match status" value="2"/>
</dbReference>
<dbReference type="InterPro" id="IPR050486">
    <property type="entry name" value="Mannose-1P_guanyltransferase"/>
</dbReference>
<proteinExistence type="predicted"/>
<evidence type="ECO:0000259" key="2">
    <source>
        <dbReference type="PROSITE" id="PS51371"/>
    </source>
</evidence>
<dbReference type="Gene3D" id="3.90.550.10">
    <property type="entry name" value="Spore Coat Polysaccharide Biosynthesis Protein SpsA, Chain A"/>
    <property type="match status" value="1"/>
</dbReference>
<dbReference type="RefSeq" id="WP_323576426.1">
    <property type="nucleotide sequence ID" value="NZ_JAYGJQ010000002.1"/>
</dbReference>